<keyword evidence="4" id="KW-0602">Photosynthesis</keyword>
<dbReference type="GO" id="GO:0015979">
    <property type="term" value="P:photosynthesis"/>
    <property type="evidence" value="ECO:0007669"/>
    <property type="project" value="UniProtKB-KW"/>
</dbReference>
<dbReference type="InterPro" id="IPR003757">
    <property type="entry name" value="PSI_PsaL"/>
</dbReference>
<dbReference type="AlphaFoldDB" id="A0A9E8ZEA0"/>
<evidence type="ECO:0000256" key="7">
    <source>
        <dbReference type="ARBA" id="ARBA00022989"/>
    </source>
</evidence>
<keyword evidence="6" id="KW-0603">Photosystem I</keyword>
<name>A0A9E8ZEA0_9CYAN</name>
<dbReference type="Pfam" id="PF02605">
    <property type="entry name" value="PsaL"/>
    <property type="match status" value="1"/>
</dbReference>
<protein>
    <recommendedName>
        <fullName evidence="3">Photosystem I reaction center subunit XI</fullName>
    </recommendedName>
    <alternativeName>
        <fullName evidence="9">PSI subunit V</fullName>
    </alternativeName>
    <alternativeName>
        <fullName evidence="10">PSI-L</fullName>
    </alternativeName>
</protein>
<keyword evidence="5 11" id="KW-0812">Transmembrane</keyword>
<dbReference type="InterPro" id="IPR036592">
    <property type="entry name" value="PSI_PsaL_sf"/>
</dbReference>
<feature type="transmembrane region" description="Helical" evidence="11">
    <location>
        <begin position="92"/>
        <end position="117"/>
    </location>
</feature>
<evidence type="ECO:0000256" key="4">
    <source>
        <dbReference type="ARBA" id="ARBA00022531"/>
    </source>
</evidence>
<evidence type="ECO:0000256" key="11">
    <source>
        <dbReference type="SAM" id="Phobius"/>
    </source>
</evidence>
<feature type="transmembrane region" description="Helical" evidence="11">
    <location>
        <begin position="142"/>
        <end position="164"/>
    </location>
</feature>
<evidence type="ECO:0000256" key="9">
    <source>
        <dbReference type="ARBA" id="ARBA00032768"/>
    </source>
</evidence>
<reference evidence="13" key="1">
    <citation type="submission" date="2022-12" db="EMBL/GenBank/DDBJ databases">
        <title>Polyphasic identification of a Novel Hot-Spring Cyanobacterium Ocullathermofonsia sinensis gen nov. sp. nov. and Genomic Insights on its Adaptations to the Thermal Habitat.</title>
        <authorList>
            <person name="Daroch M."/>
            <person name="Tang J."/>
            <person name="Jiang Y."/>
        </authorList>
    </citation>
    <scope>NUCLEOTIDE SEQUENCE</scope>
    <source>
        <strain evidence="13">PKUAC-SCTA174</strain>
    </source>
</reference>
<sequence>MMTTTNGASLTSAYTDEDMVQPYKGDPWRGNLSTPFNSSKLVKAYINNLPAYRPGLSPFMRGLEIGAAHGYFLVGPEVVVGPLREASHGANLSGLITAIYITVSACLGISIFALATFQGNPRGAYSRYSRDELRPLRNKEDWFQLNGGIFLGSMGGAVFAYLLLENFDELNAMLRGAVNVSQSLLPWLLS</sequence>
<evidence type="ECO:0000259" key="12">
    <source>
        <dbReference type="Pfam" id="PF02605"/>
    </source>
</evidence>
<accession>A0A9E8ZEA0</accession>
<comment type="subcellular location">
    <subcellularLocation>
        <location evidence="1">Membrane</location>
        <topology evidence="1">Multi-pass membrane protein</topology>
    </subcellularLocation>
</comment>
<dbReference type="Gene3D" id="1.20.1240.10">
    <property type="entry name" value="Photosystem I PsaL, reaction centre subunit XI"/>
    <property type="match status" value="1"/>
</dbReference>
<dbReference type="InterPro" id="IPR022980">
    <property type="entry name" value="PSI_suXI"/>
</dbReference>
<dbReference type="PANTHER" id="PTHR34803:SF2">
    <property type="entry name" value="PHOTOSYSTEM I REACTION CENTER SUBUNIT XI, CHLOROPLASTIC"/>
    <property type="match status" value="1"/>
</dbReference>
<dbReference type="GO" id="GO:0009538">
    <property type="term" value="C:photosystem I reaction center"/>
    <property type="evidence" value="ECO:0007669"/>
    <property type="project" value="InterPro"/>
</dbReference>
<gene>
    <name evidence="13" type="ORF">OXH18_21740</name>
</gene>
<evidence type="ECO:0000256" key="1">
    <source>
        <dbReference type="ARBA" id="ARBA00004141"/>
    </source>
</evidence>
<dbReference type="Proteomes" id="UP001163152">
    <property type="component" value="Chromosome"/>
</dbReference>
<keyword evidence="14" id="KW-1185">Reference proteome</keyword>
<evidence type="ECO:0000256" key="6">
    <source>
        <dbReference type="ARBA" id="ARBA00022836"/>
    </source>
</evidence>
<keyword evidence="7 11" id="KW-1133">Transmembrane helix</keyword>
<dbReference type="PANTHER" id="PTHR34803">
    <property type="entry name" value="PHOTOSYSTEM I REACTION CENTER SUBUNIT XI, CHLOROPLASTIC"/>
    <property type="match status" value="1"/>
</dbReference>
<dbReference type="SUPFAM" id="SSF81568">
    <property type="entry name" value="Photosystem I reaction center subunit XI, PsaL"/>
    <property type="match status" value="1"/>
</dbReference>
<organism evidence="13 14">
    <name type="scientific">Thermocoleostomius sinensis A174</name>
    <dbReference type="NCBI Taxonomy" id="2016057"/>
    <lineage>
        <taxon>Bacteria</taxon>
        <taxon>Bacillati</taxon>
        <taxon>Cyanobacteriota</taxon>
        <taxon>Cyanophyceae</taxon>
        <taxon>Oculatellales</taxon>
        <taxon>Oculatellaceae</taxon>
        <taxon>Thermocoleostomius</taxon>
    </lineage>
</organism>
<dbReference type="KEGG" id="tsin:OXH18_21740"/>
<keyword evidence="8 11" id="KW-0472">Membrane</keyword>
<comment type="similarity">
    <text evidence="2">Belongs to the PsaL family.</text>
</comment>
<evidence type="ECO:0000256" key="8">
    <source>
        <dbReference type="ARBA" id="ARBA00023136"/>
    </source>
</evidence>
<evidence type="ECO:0000256" key="2">
    <source>
        <dbReference type="ARBA" id="ARBA00008820"/>
    </source>
</evidence>
<evidence type="ECO:0000313" key="14">
    <source>
        <dbReference type="Proteomes" id="UP001163152"/>
    </source>
</evidence>
<dbReference type="EMBL" id="CP113797">
    <property type="protein sequence ID" value="WAL59768.1"/>
    <property type="molecule type" value="Genomic_DNA"/>
</dbReference>
<evidence type="ECO:0000256" key="5">
    <source>
        <dbReference type="ARBA" id="ARBA00022692"/>
    </source>
</evidence>
<proteinExistence type="inferred from homology"/>
<evidence type="ECO:0000256" key="10">
    <source>
        <dbReference type="ARBA" id="ARBA00033437"/>
    </source>
</evidence>
<feature type="domain" description="Photosystem I PsaL reaction centre subunit XI" evidence="12">
    <location>
        <begin position="19"/>
        <end position="168"/>
    </location>
</feature>
<evidence type="ECO:0000313" key="13">
    <source>
        <dbReference type="EMBL" id="WAL59768.1"/>
    </source>
</evidence>
<evidence type="ECO:0000256" key="3">
    <source>
        <dbReference type="ARBA" id="ARBA00019514"/>
    </source>
</evidence>